<dbReference type="InterPro" id="IPR036291">
    <property type="entry name" value="NAD(P)-bd_dom_sf"/>
</dbReference>
<evidence type="ECO:0000256" key="1">
    <source>
        <dbReference type="ARBA" id="ARBA00022857"/>
    </source>
</evidence>
<accession>A0A2N3I1G8</accession>
<evidence type="ECO:0000313" key="3">
    <source>
        <dbReference type="EMBL" id="PKQ64150.1"/>
    </source>
</evidence>
<dbReference type="PANTHER" id="PTHR44154:SF1">
    <property type="entry name" value="QUINONE OXIDOREDUCTASE"/>
    <property type="match status" value="1"/>
</dbReference>
<dbReference type="InterPro" id="IPR051603">
    <property type="entry name" value="Zinc-ADH_QOR/CCCR"/>
</dbReference>
<dbReference type="InterPro" id="IPR020843">
    <property type="entry name" value="ER"/>
</dbReference>
<dbReference type="EMBL" id="MVDE01000024">
    <property type="protein sequence ID" value="PKQ64150.1"/>
    <property type="molecule type" value="Genomic_DNA"/>
</dbReference>
<dbReference type="AlphaFoldDB" id="A0A2N3I1G8"/>
<keyword evidence="1" id="KW-0521">NADP</keyword>
<dbReference type="Gene3D" id="3.40.50.720">
    <property type="entry name" value="NAD(P)-binding Rossmann-like Domain"/>
    <property type="match status" value="1"/>
</dbReference>
<dbReference type="SUPFAM" id="SSF51735">
    <property type="entry name" value="NAD(P)-binding Rossmann-fold domains"/>
    <property type="match status" value="1"/>
</dbReference>
<dbReference type="CDD" id="cd08243">
    <property type="entry name" value="quinone_oxidoreductase_like_1"/>
    <property type="match status" value="1"/>
</dbReference>
<evidence type="ECO:0000313" key="4">
    <source>
        <dbReference type="Proteomes" id="UP000233618"/>
    </source>
</evidence>
<organism evidence="3 4">
    <name type="scientific">Labilibaculum manganireducens</name>
    <dbReference type="NCBI Taxonomy" id="1940525"/>
    <lineage>
        <taxon>Bacteria</taxon>
        <taxon>Pseudomonadati</taxon>
        <taxon>Bacteroidota</taxon>
        <taxon>Bacteroidia</taxon>
        <taxon>Marinilabiliales</taxon>
        <taxon>Marinifilaceae</taxon>
        <taxon>Labilibaculum</taxon>
    </lineage>
</organism>
<dbReference type="InterPro" id="IPR013149">
    <property type="entry name" value="ADH-like_C"/>
</dbReference>
<gene>
    <name evidence="3" type="ORF">BZG01_14830</name>
</gene>
<dbReference type="InterPro" id="IPR013154">
    <property type="entry name" value="ADH-like_N"/>
</dbReference>
<dbReference type="Pfam" id="PF08240">
    <property type="entry name" value="ADH_N"/>
    <property type="match status" value="1"/>
</dbReference>
<dbReference type="SUPFAM" id="SSF50129">
    <property type="entry name" value="GroES-like"/>
    <property type="match status" value="1"/>
</dbReference>
<evidence type="ECO:0000259" key="2">
    <source>
        <dbReference type="SMART" id="SM00829"/>
    </source>
</evidence>
<dbReference type="Proteomes" id="UP000233618">
    <property type="component" value="Unassembled WGS sequence"/>
</dbReference>
<reference evidence="3 4" key="1">
    <citation type="journal article" date="2017" name="Front. Microbiol.">
        <title>Labilibaculum manganireducens gen. nov., sp. nov. and Labilibaculum filiforme sp. nov., Novel Bacteroidetes Isolated from Subsurface Sediments of the Baltic Sea.</title>
        <authorList>
            <person name="Vandieken V."/>
            <person name="Marshall I.P."/>
            <person name="Niemann H."/>
            <person name="Engelen B."/>
            <person name="Cypionka H."/>
        </authorList>
    </citation>
    <scope>NUCLEOTIDE SEQUENCE [LARGE SCALE GENOMIC DNA]</scope>
    <source>
        <strain evidence="3 4">59.10-2M</strain>
    </source>
</reference>
<comment type="caution">
    <text evidence="3">The sequence shown here is derived from an EMBL/GenBank/DDBJ whole genome shotgun (WGS) entry which is preliminary data.</text>
</comment>
<sequence length="323" mass="34997">MKAVVLSQTGAPEVLQVSEVPIPGVCNGWVLVKVKAFGLNRSELMMRQFEGDAPYIQLPRILGIECVGLLEDASDSHFKKGQKVIALMGGMGRSFDGSYAEYALIPTKNVFAVDTDMNWQELAVIPETFFTAYGSLFQSLQLKPADVLLIRGGTSATGLAAIQLAKSVGATVLASTRKESKRESLIQQGTDHVLIDDDTLSKQLSNLYPHGIDKVLELIGVSSLSESMGFLKTHGIVCVTGILGEKSTISNFYPIKDIPSGVYLTGFSSNSPNQQLIDELFAHIKQFNIHPKAAKVFSLEEIAIAHQMMENNAANGKLIIVIN</sequence>
<name>A0A2N3I1G8_9BACT</name>
<feature type="domain" description="Enoyl reductase (ER)" evidence="2">
    <location>
        <begin position="10"/>
        <end position="320"/>
    </location>
</feature>
<protein>
    <submittedName>
        <fullName evidence="3">Alcohol dehydrogenase</fullName>
    </submittedName>
</protein>
<dbReference type="PANTHER" id="PTHR44154">
    <property type="entry name" value="QUINONE OXIDOREDUCTASE"/>
    <property type="match status" value="1"/>
</dbReference>
<keyword evidence="4" id="KW-1185">Reference proteome</keyword>
<proteinExistence type="predicted"/>
<dbReference type="Gene3D" id="3.90.180.10">
    <property type="entry name" value="Medium-chain alcohol dehydrogenases, catalytic domain"/>
    <property type="match status" value="1"/>
</dbReference>
<dbReference type="Pfam" id="PF00107">
    <property type="entry name" value="ADH_zinc_N"/>
    <property type="match status" value="1"/>
</dbReference>
<dbReference type="SMART" id="SM00829">
    <property type="entry name" value="PKS_ER"/>
    <property type="match status" value="1"/>
</dbReference>
<dbReference type="GO" id="GO:0016491">
    <property type="term" value="F:oxidoreductase activity"/>
    <property type="evidence" value="ECO:0007669"/>
    <property type="project" value="InterPro"/>
</dbReference>
<dbReference type="InterPro" id="IPR011032">
    <property type="entry name" value="GroES-like_sf"/>
</dbReference>